<dbReference type="GO" id="GO:0005975">
    <property type="term" value="P:carbohydrate metabolic process"/>
    <property type="evidence" value="ECO:0007669"/>
    <property type="project" value="InterPro"/>
</dbReference>
<dbReference type="AlphaFoldDB" id="A0AB34R3X5"/>
<dbReference type="SUPFAM" id="SSF88713">
    <property type="entry name" value="Glycoside hydrolase/deacetylase"/>
    <property type="match status" value="1"/>
</dbReference>
<proteinExistence type="predicted"/>
<dbReference type="EMBL" id="JPIT01000016">
    <property type="protein sequence ID" value="KIO46308.1"/>
    <property type="molecule type" value="Genomic_DNA"/>
</dbReference>
<name>A0AB34R3X5_9PORP</name>
<reference evidence="1 2" key="1">
    <citation type="submission" date="2014-07" db="EMBL/GenBank/DDBJ databases">
        <title>Porphyromonadaceae bacterium OUH 334697 = ATCC BAA-2682 = DSM 28341 draft genome.</title>
        <authorList>
            <person name="Sydenham T.V."/>
            <person name="Hasman H."/>
            <person name="Justesen U.S."/>
        </authorList>
    </citation>
    <scope>NUCLEOTIDE SEQUENCE [LARGE SCALE GENOMIC DNA]</scope>
    <source>
        <strain evidence="1 2">OUH 334697</strain>
    </source>
</reference>
<organism evidence="1 2">
    <name type="scientific">Sanguibacteroides justesenii</name>
    <dbReference type="NCBI Taxonomy" id="1547597"/>
    <lineage>
        <taxon>Bacteria</taxon>
        <taxon>Pseudomonadati</taxon>
        <taxon>Bacteroidota</taxon>
        <taxon>Bacteroidia</taxon>
        <taxon>Bacteroidales</taxon>
        <taxon>Porphyromonadaceae</taxon>
        <taxon>Sanguibacteroides</taxon>
    </lineage>
</organism>
<dbReference type="Proteomes" id="UP000031937">
    <property type="component" value="Unassembled WGS sequence"/>
</dbReference>
<evidence type="ECO:0000313" key="2">
    <source>
        <dbReference type="Proteomes" id="UP000031937"/>
    </source>
</evidence>
<gene>
    <name evidence="1" type="ORF">IE90_05815</name>
</gene>
<evidence type="ECO:0000313" key="1">
    <source>
        <dbReference type="EMBL" id="KIO46308.1"/>
    </source>
</evidence>
<protein>
    <recommendedName>
        <fullName evidence="3">Polysaccharide deacetylase</fullName>
    </recommendedName>
</protein>
<dbReference type="RefSeq" id="WP_041502913.1">
    <property type="nucleotide sequence ID" value="NZ_JPIT01000016.1"/>
</dbReference>
<dbReference type="InterPro" id="IPR011330">
    <property type="entry name" value="Glyco_hydro/deAcase_b/a-brl"/>
</dbReference>
<evidence type="ECO:0008006" key="3">
    <source>
        <dbReference type="Google" id="ProtNLM"/>
    </source>
</evidence>
<comment type="caution">
    <text evidence="1">The sequence shown here is derived from an EMBL/GenBank/DDBJ whole genome shotgun (WGS) entry which is preliminary data.</text>
</comment>
<sequence length="255" mass="30061">MDFTLKIYQELLAVLKTCYAFQTFEDYIGKPEDKKLIILRHDVDKCPGRSLAFAGVQAKAGVRGTYYFRAVPESWDEGIIREIRDLGHEVGYHYESLTTCHGDVDKAYEDFCRNLERLRRLVPVATICMHGSPRSPWDSKDIWTKYDYRELGIIAEPYLDIDFSNLFYVTDTGRRWDGYRVSVRDKIPELQGTWERNGWVYHSTSDIIRAVKAEEFPERVMVTNHPQRWTDCRLAWMQELFIQGLKNQIKRFIVK</sequence>
<accession>A0AB34R3X5</accession>